<name>A0A8H5NKK9_9HYPO</name>
<organism evidence="1 2">
    <name type="scientific">Fusarium pseudoanthophilum</name>
    <dbReference type="NCBI Taxonomy" id="48495"/>
    <lineage>
        <taxon>Eukaryota</taxon>
        <taxon>Fungi</taxon>
        <taxon>Dikarya</taxon>
        <taxon>Ascomycota</taxon>
        <taxon>Pezizomycotina</taxon>
        <taxon>Sordariomycetes</taxon>
        <taxon>Hypocreomycetidae</taxon>
        <taxon>Hypocreales</taxon>
        <taxon>Nectriaceae</taxon>
        <taxon>Fusarium</taxon>
        <taxon>Fusarium fujikuroi species complex</taxon>
    </lineage>
</organism>
<keyword evidence="1" id="KW-0347">Helicase</keyword>
<keyword evidence="1" id="KW-0378">Hydrolase</keyword>
<keyword evidence="1" id="KW-0547">Nucleotide-binding</keyword>
<sequence length="384" mass="42769">MSYESQMKPCALLFGDAGTVIAGTPSLGLHTKIEARVGTANPPCADSYFGFTLTFPRDPGQVASEKEGKGVCFAYDPITDKPVLSDYTVTVKFPRGKTSCTSLPLPAEIKDRFPKVQDWQGFTYLVVKLNDSSNPTIEGYRKEYFNSPDPKLQAWVNYHGRIDGVSFLEVLHQRVFSFVVELPISSCKEIMGDQNLPGPFTYGYAYQPVNVQQMKTLVDENKGGGFPACYSFDTDDAHITAINQSVIQDTLWVHREAEIIADERRLAYFASPNGPVPPGTAAHLVIPFYKAWNDQHRQALPRLTANPLIKVKIYDVVTPGHTGPALWTGRIMENNKLAPELRAHLIDDQDLIIRVRTASVPRIGVRHYPDRRTAMAAIERGLQN</sequence>
<proteinExistence type="predicted"/>
<protein>
    <submittedName>
        <fullName evidence="1">DNA helicase</fullName>
    </submittedName>
</protein>
<dbReference type="Proteomes" id="UP000544095">
    <property type="component" value="Unassembled WGS sequence"/>
</dbReference>
<dbReference type="GO" id="GO:0004386">
    <property type="term" value="F:helicase activity"/>
    <property type="evidence" value="ECO:0007669"/>
    <property type="project" value="UniProtKB-KW"/>
</dbReference>
<reference evidence="1 2" key="1">
    <citation type="submission" date="2020-05" db="EMBL/GenBank/DDBJ databases">
        <title>Identification and distribution of gene clusters putatively required for synthesis of sphingolipid metabolism inhibitors in phylogenetically diverse species of the filamentous fungus Fusarium.</title>
        <authorList>
            <person name="Kim H.-S."/>
            <person name="Busman M."/>
            <person name="Brown D.W."/>
            <person name="Divon H."/>
            <person name="Uhlig S."/>
            <person name="Proctor R.H."/>
        </authorList>
    </citation>
    <scope>NUCLEOTIDE SEQUENCE [LARGE SCALE GENOMIC DNA]</scope>
    <source>
        <strain evidence="1 2">NRRL 25211</strain>
    </source>
</reference>
<keyword evidence="2" id="KW-1185">Reference proteome</keyword>
<gene>
    <name evidence="1" type="ORF">FPANT_13999</name>
</gene>
<evidence type="ECO:0000313" key="2">
    <source>
        <dbReference type="Proteomes" id="UP000544095"/>
    </source>
</evidence>
<dbReference type="EMBL" id="JAAOAR010001281">
    <property type="protein sequence ID" value="KAF5568989.1"/>
    <property type="molecule type" value="Genomic_DNA"/>
</dbReference>
<comment type="caution">
    <text evidence="1">The sequence shown here is derived from an EMBL/GenBank/DDBJ whole genome shotgun (WGS) entry which is preliminary data.</text>
</comment>
<evidence type="ECO:0000313" key="1">
    <source>
        <dbReference type="EMBL" id="KAF5568989.1"/>
    </source>
</evidence>
<dbReference type="AlphaFoldDB" id="A0A8H5NKK9"/>
<keyword evidence="1" id="KW-0067">ATP-binding</keyword>
<accession>A0A8H5NKK9</accession>